<gene>
    <name evidence="1" type="ORF">O0V09_12395</name>
</gene>
<protein>
    <submittedName>
        <fullName evidence="1">Uncharacterized protein</fullName>
    </submittedName>
</protein>
<dbReference type="RefSeq" id="WP_258332157.1">
    <property type="nucleotide sequence ID" value="NZ_JAPTGG010000009.1"/>
</dbReference>
<dbReference type="Proteomes" id="UP001069090">
    <property type="component" value="Unassembled WGS sequence"/>
</dbReference>
<organism evidence="1 2">
    <name type="scientific">Dasania phycosphaerae</name>
    <dbReference type="NCBI Taxonomy" id="2950436"/>
    <lineage>
        <taxon>Bacteria</taxon>
        <taxon>Pseudomonadati</taxon>
        <taxon>Pseudomonadota</taxon>
        <taxon>Gammaproteobacteria</taxon>
        <taxon>Cellvibrionales</taxon>
        <taxon>Spongiibacteraceae</taxon>
        <taxon>Dasania</taxon>
    </lineage>
</organism>
<dbReference type="AlphaFoldDB" id="A0A9J6RNC9"/>
<keyword evidence="2" id="KW-1185">Reference proteome</keyword>
<accession>A0A9J6RNC9</accession>
<dbReference type="EMBL" id="JAPTGG010000009">
    <property type="protein sequence ID" value="MCZ0866004.1"/>
    <property type="molecule type" value="Genomic_DNA"/>
</dbReference>
<evidence type="ECO:0000313" key="2">
    <source>
        <dbReference type="Proteomes" id="UP001069090"/>
    </source>
</evidence>
<sequence length="535" mass="61389">MPYSEKATKIRSNLSRYSKLHFFNEILAYLHAPEDGPYATASKMPWLSFLLIEWLFQVDEVSSPRVPSRDNVIAVLNEMYALQSDAVCFEDALSLDLALRKMMISQLWVQKNQIYHLFSLIRLYALLTGRDTSETFALDFESANGISIDDFFSLCLWLMIAMDRSNGFIQYKDIVLKLTPGFDVDVIVRFLSVVGIRLDSMEGFLLSSKISSVEKESYFDSSVLFEKPLIFMADRVVTPHKNLLSKSISNYVLNSLKSLDHQRFKNKFTKRFEWYVGNLIEEFGVDFVREDDIKEVYRKHGVGGKVVDFLISEDGASVFVDAKGVEPSRNIHVSDNPRVIRDRLKTSFIKGIKQSFECSNILSKLDDQDTTLNTDKYVLVVSHHDFYILNGRKLHENVDPNFFPNLNLTYGEAIQKENVYFICVEDFEGILNLCSNINKSLSSFLCFCVEQDSKSETRKFDVRQHIAEYSKINGHSESTPIGSNYILDRKNEIFETIASKLKNNESYWRRLGANGVEEYWGKYKAIIGGLGGDLE</sequence>
<name>A0A9J6RNC9_9GAMM</name>
<evidence type="ECO:0000313" key="1">
    <source>
        <dbReference type="EMBL" id="MCZ0866004.1"/>
    </source>
</evidence>
<reference evidence="1 2" key="1">
    <citation type="submission" date="2022-12" db="EMBL/GenBank/DDBJ databases">
        <title>Dasania phycosphaerae sp. nov., isolated from particulate material of the south coast of Korea.</title>
        <authorList>
            <person name="Jiang Y."/>
        </authorList>
    </citation>
    <scope>NUCLEOTIDE SEQUENCE [LARGE SCALE GENOMIC DNA]</scope>
    <source>
        <strain evidence="1 2">GY-19</strain>
    </source>
</reference>
<comment type="caution">
    <text evidence="1">The sequence shown here is derived from an EMBL/GenBank/DDBJ whole genome shotgun (WGS) entry which is preliminary data.</text>
</comment>
<proteinExistence type="predicted"/>